<dbReference type="InterPro" id="IPR003838">
    <property type="entry name" value="ABC3_permease_C"/>
</dbReference>
<dbReference type="Proteomes" id="UP000616201">
    <property type="component" value="Unassembled WGS sequence"/>
</dbReference>
<evidence type="ECO:0000313" key="9">
    <source>
        <dbReference type="Proteomes" id="UP000616201"/>
    </source>
</evidence>
<dbReference type="Pfam" id="PF02687">
    <property type="entry name" value="FtsX"/>
    <property type="match status" value="1"/>
</dbReference>
<keyword evidence="3 6" id="KW-0812">Transmembrane</keyword>
<keyword evidence="4 6" id="KW-1133">Transmembrane helix</keyword>
<comment type="caution">
    <text evidence="8">The sequence shown here is derived from an EMBL/GenBank/DDBJ whole genome shotgun (WGS) entry which is preliminary data.</text>
</comment>
<dbReference type="PANTHER" id="PTHR43738">
    <property type="entry name" value="ABC TRANSPORTER, MEMBRANE PROTEIN"/>
    <property type="match status" value="1"/>
</dbReference>
<evidence type="ECO:0000313" key="8">
    <source>
        <dbReference type="EMBL" id="MBE8714742.1"/>
    </source>
</evidence>
<dbReference type="InterPro" id="IPR051125">
    <property type="entry name" value="ABC-4/HrtB_transporter"/>
</dbReference>
<feature type="transmembrane region" description="Helical" evidence="6">
    <location>
        <begin position="152"/>
        <end position="171"/>
    </location>
</feature>
<comment type="subcellular location">
    <subcellularLocation>
        <location evidence="1">Cell membrane</location>
        <topology evidence="1">Multi-pass membrane protein</topology>
    </subcellularLocation>
</comment>
<sequence>MVKDQGLEITALLVRYRSPAAISVIPKLVNQTTNMQAASPAIETTRLFSLIGVGIDSLEILAYVIMFIAGLSIFISLYNALKQRKYDLAIMRSMGASKNKLFTLVIVEGLVITLIGGILGLLLGHLALYFITQQTSQSADFIEVFNILPKEWILILFAILVGLIASVIPAFKAYNTNISTILNDK</sequence>
<evidence type="ECO:0000256" key="4">
    <source>
        <dbReference type="ARBA" id="ARBA00022989"/>
    </source>
</evidence>
<organism evidence="8 9">
    <name type="scientific">Sphingobacterium hungaricum</name>
    <dbReference type="NCBI Taxonomy" id="2082723"/>
    <lineage>
        <taxon>Bacteria</taxon>
        <taxon>Pseudomonadati</taxon>
        <taxon>Bacteroidota</taxon>
        <taxon>Sphingobacteriia</taxon>
        <taxon>Sphingobacteriales</taxon>
        <taxon>Sphingobacteriaceae</taxon>
        <taxon>Sphingobacterium</taxon>
    </lineage>
</organism>
<evidence type="ECO:0000256" key="3">
    <source>
        <dbReference type="ARBA" id="ARBA00022692"/>
    </source>
</evidence>
<evidence type="ECO:0000259" key="7">
    <source>
        <dbReference type="Pfam" id="PF02687"/>
    </source>
</evidence>
<feature type="domain" description="ABC3 transporter permease C-terminal" evidence="7">
    <location>
        <begin position="60"/>
        <end position="178"/>
    </location>
</feature>
<feature type="transmembrane region" description="Helical" evidence="6">
    <location>
        <begin position="60"/>
        <end position="81"/>
    </location>
</feature>
<feature type="transmembrane region" description="Helical" evidence="6">
    <location>
        <begin position="101"/>
        <end position="132"/>
    </location>
</feature>
<evidence type="ECO:0000256" key="5">
    <source>
        <dbReference type="ARBA" id="ARBA00023136"/>
    </source>
</evidence>
<dbReference type="AlphaFoldDB" id="A0A928UXY6"/>
<accession>A0A928UXY6</accession>
<evidence type="ECO:0000256" key="2">
    <source>
        <dbReference type="ARBA" id="ARBA00022475"/>
    </source>
</evidence>
<evidence type="ECO:0000256" key="6">
    <source>
        <dbReference type="SAM" id="Phobius"/>
    </source>
</evidence>
<keyword evidence="2" id="KW-1003">Cell membrane</keyword>
<keyword evidence="9" id="KW-1185">Reference proteome</keyword>
<dbReference type="GO" id="GO:0005886">
    <property type="term" value="C:plasma membrane"/>
    <property type="evidence" value="ECO:0007669"/>
    <property type="project" value="UniProtKB-SubCell"/>
</dbReference>
<proteinExistence type="predicted"/>
<protein>
    <recommendedName>
        <fullName evidence="7">ABC3 transporter permease C-terminal domain-containing protein</fullName>
    </recommendedName>
</protein>
<keyword evidence="5 6" id="KW-0472">Membrane</keyword>
<reference evidence="8" key="1">
    <citation type="submission" date="2018-02" db="EMBL/GenBank/DDBJ databases">
        <authorList>
            <person name="Vasarhelyi B.M."/>
            <person name="Deshmukh S."/>
            <person name="Balint B."/>
            <person name="Kukolya J."/>
        </authorList>
    </citation>
    <scope>NUCLEOTIDE SEQUENCE</scope>
    <source>
        <strain evidence="8">KB22</strain>
    </source>
</reference>
<evidence type="ECO:0000256" key="1">
    <source>
        <dbReference type="ARBA" id="ARBA00004651"/>
    </source>
</evidence>
<gene>
    <name evidence="8" type="ORF">C4F49_13730</name>
</gene>
<dbReference type="PANTHER" id="PTHR43738:SF2">
    <property type="entry name" value="ABC TRANSPORTER PERMEASE"/>
    <property type="match status" value="1"/>
</dbReference>
<dbReference type="EMBL" id="PRDK01000007">
    <property type="protein sequence ID" value="MBE8714742.1"/>
    <property type="molecule type" value="Genomic_DNA"/>
</dbReference>
<name>A0A928UXY6_9SPHI</name>